<evidence type="ECO:0000313" key="3">
    <source>
        <dbReference type="Proteomes" id="UP001176941"/>
    </source>
</evidence>
<accession>A0ABN8ZQT2</accession>
<protein>
    <submittedName>
        <fullName evidence="2">Uncharacterized protein</fullName>
    </submittedName>
</protein>
<name>A0ABN8ZQT2_RANTA</name>
<feature type="region of interest" description="Disordered" evidence="1">
    <location>
        <begin position="1"/>
        <end position="75"/>
    </location>
</feature>
<feature type="compositionally biased region" description="Polar residues" evidence="1">
    <location>
        <begin position="15"/>
        <end position="48"/>
    </location>
</feature>
<dbReference type="EMBL" id="OX459942">
    <property type="protein sequence ID" value="CAI9176287.1"/>
    <property type="molecule type" value="Genomic_DNA"/>
</dbReference>
<organism evidence="2 3">
    <name type="scientific">Rangifer tarandus platyrhynchus</name>
    <name type="common">Svalbard reindeer</name>
    <dbReference type="NCBI Taxonomy" id="3082113"/>
    <lineage>
        <taxon>Eukaryota</taxon>
        <taxon>Metazoa</taxon>
        <taxon>Chordata</taxon>
        <taxon>Craniata</taxon>
        <taxon>Vertebrata</taxon>
        <taxon>Euteleostomi</taxon>
        <taxon>Mammalia</taxon>
        <taxon>Eutheria</taxon>
        <taxon>Laurasiatheria</taxon>
        <taxon>Artiodactyla</taxon>
        <taxon>Ruminantia</taxon>
        <taxon>Pecora</taxon>
        <taxon>Cervidae</taxon>
        <taxon>Odocoileinae</taxon>
        <taxon>Rangifer</taxon>
    </lineage>
</organism>
<evidence type="ECO:0000313" key="2">
    <source>
        <dbReference type="EMBL" id="CAI9176287.1"/>
    </source>
</evidence>
<evidence type="ECO:0000256" key="1">
    <source>
        <dbReference type="SAM" id="MobiDB-lite"/>
    </source>
</evidence>
<gene>
    <name evidence="2" type="ORF">MRATA1EN1_LOCUS25249</name>
</gene>
<feature type="region of interest" description="Disordered" evidence="1">
    <location>
        <begin position="123"/>
        <end position="142"/>
    </location>
</feature>
<dbReference type="Proteomes" id="UP001176941">
    <property type="component" value="Chromosome 6"/>
</dbReference>
<reference evidence="2" key="1">
    <citation type="submission" date="2023-04" db="EMBL/GenBank/DDBJ databases">
        <authorList>
            <consortium name="ELIXIR-Norway"/>
        </authorList>
    </citation>
    <scope>NUCLEOTIDE SEQUENCE [LARGE SCALE GENOMIC DNA]</scope>
</reference>
<sequence>MPSNPHPTSLPILVPSTSSPGRPTTISKGSRLSSQGSFPATSASSQKMATVHEGDPADSPIARMGPQNCSQPRLEPRVTFRPDVLLSEWYQSAARAAHRKAAIAAAPRFTCGQTNGPAPPLAGAAVGHAHKQPAVNEGPLMR</sequence>
<proteinExistence type="predicted"/>
<keyword evidence="3" id="KW-1185">Reference proteome</keyword>